<keyword evidence="2" id="KW-1185">Reference proteome</keyword>
<dbReference type="EMBL" id="CP067420">
    <property type="protein sequence ID" value="QQP91378.1"/>
    <property type="molecule type" value="Genomic_DNA"/>
</dbReference>
<accession>A0ABX7BAH8</accession>
<gene>
    <name evidence="1" type="ORF">IGS68_09305</name>
</gene>
<protein>
    <recommendedName>
        <fullName evidence="3">Tetratricopeptide repeat protein</fullName>
    </recommendedName>
</protein>
<dbReference type="Gene3D" id="1.25.40.10">
    <property type="entry name" value="Tetratricopeptide repeat domain"/>
    <property type="match status" value="1"/>
</dbReference>
<name>A0ABX7BAH8_9PROT</name>
<reference evidence="1" key="1">
    <citation type="submission" date="2021-02" db="EMBL/GenBank/DDBJ databases">
        <title>Skermanella TT6 skin isolate.</title>
        <authorList>
            <person name="Lee K."/>
            <person name="Ganzorig M."/>
        </authorList>
    </citation>
    <scope>NUCLEOTIDE SEQUENCE</scope>
    <source>
        <strain evidence="1">TT6</strain>
    </source>
</reference>
<dbReference type="SUPFAM" id="SSF48452">
    <property type="entry name" value="TPR-like"/>
    <property type="match status" value="1"/>
</dbReference>
<proteinExistence type="predicted"/>
<dbReference type="Proteomes" id="UP000595197">
    <property type="component" value="Chromosome"/>
</dbReference>
<sequence length="168" mass="18527">MRQFEFRIPDGRMAFGDVPEHIDARLQEAVKARLAGDLEASESLLWEAHLLGPKVLPVYYALYKFYFNQRRLDQAERVALIGLDAAARLGGFDPDWRRLSPGAADWASVTGASHFYLFTLKALSFITLRGGRTGESLAMLAKLRELDPADTVGYGVIAALAERVAGGE</sequence>
<dbReference type="RefSeq" id="WP_201079223.1">
    <property type="nucleotide sequence ID" value="NZ_CP067420.1"/>
</dbReference>
<evidence type="ECO:0000313" key="2">
    <source>
        <dbReference type="Proteomes" id="UP000595197"/>
    </source>
</evidence>
<evidence type="ECO:0008006" key="3">
    <source>
        <dbReference type="Google" id="ProtNLM"/>
    </source>
</evidence>
<dbReference type="InterPro" id="IPR011990">
    <property type="entry name" value="TPR-like_helical_dom_sf"/>
</dbReference>
<evidence type="ECO:0000313" key="1">
    <source>
        <dbReference type="EMBL" id="QQP91378.1"/>
    </source>
</evidence>
<organism evidence="1 2">
    <name type="scientific">Skermanella cutis</name>
    <dbReference type="NCBI Taxonomy" id="2775420"/>
    <lineage>
        <taxon>Bacteria</taxon>
        <taxon>Pseudomonadati</taxon>
        <taxon>Pseudomonadota</taxon>
        <taxon>Alphaproteobacteria</taxon>
        <taxon>Rhodospirillales</taxon>
        <taxon>Azospirillaceae</taxon>
        <taxon>Skermanella</taxon>
    </lineage>
</organism>